<evidence type="ECO:0000259" key="1">
    <source>
        <dbReference type="Pfam" id="PF01636"/>
    </source>
</evidence>
<accession>A0A919CL07</accession>
<dbReference type="Gene3D" id="3.30.200.20">
    <property type="entry name" value="Phosphorylase Kinase, domain 1"/>
    <property type="match status" value="1"/>
</dbReference>
<keyword evidence="3" id="KW-1185">Reference proteome</keyword>
<feature type="domain" description="Aminoglycoside phosphotransferase" evidence="1">
    <location>
        <begin position="7"/>
        <end position="195"/>
    </location>
</feature>
<gene>
    <name evidence="2" type="ORF">GCM10007053_18140</name>
</gene>
<dbReference type="SUPFAM" id="SSF56112">
    <property type="entry name" value="Protein kinase-like (PK-like)"/>
    <property type="match status" value="1"/>
</dbReference>
<dbReference type="Proteomes" id="UP000644693">
    <property type="component" value="Unassembled WGS sequence"/>
</dbReference>
<reference evidence="2" key="2">
    <citation type="submission" date="2020-09" db="EMBL/GenBank/DDBJ databases">
        <authorList>
            <person name="Sun Q."/>
            <person name="Kim S."/>
        </authorList>
    </citation>
    <scope>NUCLEOTIDE SEQUENCE</scope>
    <source>
        <strain evidence="2">KCTC 23430</strain>
    </source>
</reference>
<organism evidence="2 3">
    <name type="scientific">Parahalioglobus pacificus</name>
    <dbReference type="NCBI Taxonomy" id="930806"/>
    <lineage>
        <taxon>Bacteria</taxon>
        <taxon>Pseudomonadati</taxon>
        <taxon>Pseudomonadota</taxon>
        <taxon>Gammaproteobacteria</taxon>
        <taxon>Cellvibrionales</taxon>
        <taxon>Halieaceae</taxon>
        <taxon>Parahalioglobus</taxon>
    </lineage>
</organism>
<sequence>MLADSPPESQKNAEFLAIRDALACAGARVPNLLAADAGKGWLLLEDLGDELLLPTLSKETVDDAYSDAIALLSLCQRVAPAELALPAYDESLLTEELSRFDEWFVAALLKSNASAAGHSAMGGLWHCLVESALEQPSVFVHRDFHSRNLMRLSDSLLAVIDFQDAVYGPITYDTVSLYKDCYIRWPREAVLAWVKRDHARLTGQAALSCDSGTFIRWFDWMGLQRHIKVLGTFARLYLRDGKDAYLNDLPLVVTYVRETLAMYAPTHPEFAAFSSWFEAELMPVIQQQAWYRG</sequence>
<evidence type="ECO:0000313" key="3">
    <source>
        <dbReference type="Proteomes" id="UP000644693"/>
    </source>
</evidence>
<dbReference type="EMBL" id="BMYM01000002">
    <property type="protein sequence ID" value="GHD33597.1"/>
    <property type="molecule type" value="Genomic_DNA"/>
</dbReference>
<name>A0A919CL07_9GAMM</name>
<proteinExistence type="predicted"/>
<dbReference type="InterPro" id="IPR011009">
    <property type="entry name" value="Kinase-like_dom_sf"/>
</dbReference>
<dbReference type="AlphaFoldDB" id="A0A919CL07"/>
<dbReference type="Pfam" id="PF01636">
    <property type="entry name" value="APH"/>
    <property type="match status" value="1"/>
</dbReference>
<protein>
    <submittedName>
        <fullName evidence="2">Cell wall phosphotransferase</fullName>
    </submittedName>
</protein>
<dbReference type="InterPro" id="IPR002575">
    <property type="entry name" value="Aminoglycoside_PTrfase"/>
</dbReference>
<reference evidence="2" key="1">
    <citation type="journal article" date="2014" name="Int. J. Syst. Evol. Microbiol.">
        <title>Complete genome sequence of Corynebacterium casei LMG S-19264T (=DSM 44701T), isolated from a smear-ripened cheese.</title>
        <authorList>
            <consortium name="US DOE Joint Genome Institute (JGI-PGF)"/>
            <person name="Walter F."/>
            <person name="Albersmeier A."/>
            <person name="Kalinowski J."/>
            <person name="Ruckert C."/>
        </authorList>
    </citation>
    <scope>NUCLEOTIDE SEQUENCE</scope>
    <source>
        <strain evidence="2">KCTC 23430</strain>
    </source>
</reference>
<dbReference type="Gene3D" id="3.90.1200.10">
    <property type="match status" value="1"/>
</dbReference>
<comment type="caution">
    <text evidence="2">The sequence shown here is derived from an EMBL/GenBank/DDBJ whole genome shotgun (WGS) entry which is preliminary data.</text>
</comment>
<evidence type="ECO:0000313" key="2">
    <source>
        <dbReference type="EMBL" id="GHD33597.1"/>
    </source>
</evidence>